<feature type="region of interest" description="Disordered" evidence="1">
    <location>
        <begin position="78"/>
        <end position="135"/>
    </location>
</feature>
<dbReference type="STRING" id="198092.SAMN02745194_04573"/>
<evidence type="ECO:0000256" key="1">
    <source>
        <dbReference type="SAM" id="MobiDB-lite"/>
    </source>
</evidence>
<name>A0A1M6R2G3_9PROT</name>
<protein>
    <submittedName>
        <fullName evidence="2">Uncharacterized protein</fullName>
    </submittedName>
</protein>
<keyword evidence="3" id="KW-1185">Reference proteome</keyword>
<dbReference type="RefSeq" id="WP_139281436.1">
    <property type="nucleotide sequence ID" value="NZ_FQZF01000040.1"/>
</dbReference>
<feature type="compositionally biased region" description="Low complexity" evidence="1">
    <location>
        <begin position="102"/>
        <end position="112"/>
    </location>
</feature>
<dbReference type="OrthoDB" id="7218392at2"/>
<evidence type="ECO:0000313" key="2">
    <source>
        <dbReference type="EMBL" id="SHK26644.1"/>
    </source>
</evidence>
<accession>A0A1M6R2G3</accession>
<gene>
    <name evidence="2" type="ORF">SAMN02745194_04573</name>
</gene>
<dbReference type="AlphaFoldDB" id="A0A1M6R2G3"/>
<reference evidence="2 3" key="1">
    <citation type="submission" date="2016-11" db="EMBL/GenBank/DDBJ databases">
        <authorList>
            <person name="Jaros S."/>
            <person name="Januszkiewicz K."/>
            <person name="Wedrychowicz H."/>
        </authorList>
    </citation>
    <scope>NUCLEOTIDE SEQUENCE [LARGE SCALE GENOMIC DNA]</scope>
    <source>
        <strain evidence="2 3">DSM 14916</strain>
    </source>
</reference>
<dbReference type="Proteomes" id="UP000184387">
    <property type="component" value="Unassembled WGS sequence"/>
</dbReference>
<sequence>MKDEEGEAARVRAALDAMEGRSPLYDWLRQHRVLLEARFAVSRPRWAAVAKVLSDLGVRDAAGRSPTAGTARQAWYRVRSGPVTGTRPAPVPVLTSRPQPAPDAAPQSPAPAHFDPMEGAFDPKPPPRFKPASLK</sequence>
<evidence type="ECO:0000313" key="3">
    <source>
        <dbReference type="Proteomes" id="UP000184387"/>
    </source>
</evidence>
<organism evidence="2 3">
    <name type="scientific">Muricoccus roseus</name>
    <dbReference type="NCBI Taxonomy" id="198092"/>
    <lineage>
        <taxon>Bacteria</taxon>
        <taxon>Pseudomonadati</taxon>
        <taxon>Pseudomonadota</taxon>
        <taxon>Alphaproteobacteria</taxon>
        <taxon>Acetobacterales</taxon>
        <taxon>Roseomonadaceae</taxon>
        <taxon>Muricoccus</taxon>
    </lineage>
</organism>
<dbReference type="EMBL" id="FQZF01000040">
    <property type="protein sequence ID" value="SHK26644.1"/>
    <property type="molecule type" value="Genomic_DNA"/>
</dbReference>
<proteinExistence type="predicted"/>